<feature type="region of interest" description="Disordered" evidence="1">
    <location>
        <begin position="67"/>
        <end position="108"/>
    </location>
</feature>
<reference evidence="2 3" key="1">
    <citation type="submission" date="2019-03" db="EMBL/GenBank/DDBJ databases">
        <title>First draft genome of Liparis tanakae, snailfish: a comprehensive survey of snailfish specific genes.</title>
        <authorList>
            <person name="Kim W."/>
            <person name="Song I."/>
            <person name="Jeong J.-H."/>
            <person name="Kim D."/>
            <person name="Kim S."/>
            <person name="Ryu S."/>
            <person name="Song J.Y."/>
            <person name="Lee S.K."/>
        </authorList>
    </citation>
    <scope>NUCLEOTIDE SEQUENCE [LARGE SCALE GENOMIC DNA]</scope>
    <source>
        <tissue evidence="2">Muscle</tissue>
    </source>
</reference>
<evidence type="ECO:0000256" key="1">
    <source>
        <dbReference type="SAM" id="MobiDB-lite"/>
    </source>
</evidence>
<organism evidence="2 3">
    <name type="scientific">Liparis tanakae</name>
    <name type="common">Tanaka's snailfish</name>
    <dbReference type="NCBI Taxonomy" id="230148"/>
    <lineage>
        <taxon>Eukaryota</taxon>
        <taxon>Metazoa</taxon>
        <taxon>Chordata</taxon>
        <taxon>Craniata</taxon>
        <taxon>Vertebrata</taxon>
        <taxon>Euteleostomi</taxon>
        <taxon>Actinopterygii</taxon>
        <taxon>Neopterygii</taxon>
        <taxon>Teleostei</taxon>
        <taxon>Neoteleostei</taxon>
        <taxon>Acanthomorphata</taxon>
        <taxon>Eupercaria</taxon>
        <taxon>Perciformes</taxon>
        <taxon>Cottioidei</taxon>
        <taxon>Cottales</taxon>
        <taxon>Liparidae</taxon>
        <taxon>Liparis</taxon>
    </lineage>
</organism>
<gene>
    <name evidence="2" type="ORF">EYF80_036398</name>
</gene>
<name>A0A4Z2GJN4_9TELE</name>
<dbReference type="EMBL" id="SRLO01000517">
    <property type="protein sequence ID" value="TNN53411.1"/>
    <property type="molecule type" value="Genomic_DNA"/>
</dbReference>
<dbReference type="Proteomes" id="UP000314294">
    <property type="component" value="Unassembled WGS sequence"/>
</dbReference>
<accession>A0A4Z2GJN4</accession>
<evidence type="ECO:0000313" key="3">
    <source>
        <dbReference type="Proteomes" id="UP000314294"/>
    </source>
</evidence>
<protein>
    <submittedName>
        <fullName evidence="2">Uncharacterized protein</fullName>
    </submittedName>
</protein>
<proteinExistence type="predicted"/>
<evidence type="ECO:0000313" key="2">
    <source>
        <dbReference type="EMBL" id="TNN53411.1"/>
    </source>
</evidence>
<dbReference type="AlphaFoldDB" id="A0A4Z2GJN4"/>
<sequence length="108" mass="12195">MERLDRLIQMEDSCWRENSSTPVALLDQIRQHVHVRLRRVAPQHQRHRVVLAGKHLAELLPEAGRFLGGPVRPHPQQVSRTPPFGMGLPSPPAPAAAAERRSVRQRAL</sequence>
<keyword evidence="3" id="KW-1185">Reference proteome</keyword>
<comment type="caution">
    <text evidence="2">The sequence shown here is derived from an EMBL/GenBank/DDBJ whole genome shotgun (WGS) entry which is preliminary data.</text>
</comment>